<comment type="similarity">
    <text evidence="1">Belongs to the ABC transporter superfamily.</text>
</comment>
<evidence type="ECO:0000256" key="5">
    <source>
        <dbReference type="ARBA" id="ARBA00022840"/>
    </source>
</evidence>
<dbReference type="CDD" id="cd03258">
    <property type="entry name" value="ABC_MetN_methionine_transporter"/>
    <property type="match status" value="1"/>
</dbReference>
<dbReference type="PROSITE" id="PS00211">
    <property type="entry name" value="ABC_TRANSPORTER_1"/>
    <property type="match status" value="1"/>
</dbReference>
<dbReference type="EC" id="3.6.3.-" evidence="10"/>
<keyword evidence="6" id="KW-1278">Translocase</keyword>
<dbReference type="PANTHER" id="PTHR43166">
    <property type="entry name" value="AMINO ACID IMPORT ATP-BINDING PROTEIN"/>
    <property type="match status" value="1"/>
</dbReference>
<dbReference type="Pfam" id="PF00005">
    <property type="entry name" value="ABC_tran"/>
    <property type="match status" value="1"/>
</dbReference>
<keyword evidence="5 10" id="KW-0067">ATP-binding</keyword>
<dbReference type="PANTHER" id="PTHR43166:SF30">
    <property type="entry name" value="METHIONINE IMPORT ATP-BINDING PROTEIN METN"/>
    <property type="match status" value="1"/>
</dbReference>
<dbReference type="InterPro" id="IPR003593">
    <property type="entry name" value="AAA+_ATPase"/>
</dbReference>
<gene>
    <name evidence="10" type="primary">metN</name>
    <name evidence="10" type="ORF">ABG79_01775</name>
</gene>
<dbReference type="PROSITE" id="PS50893">
    <property type="entry name" value="ABC_TRANSPORTER_2"/>
    <property type="match status" value="1"/>
</dbReference>
<reference evidence="10 11" key="1">
    <citation type="submission" date="2015-09" db="EMBL/GenBank/DDBJ databases">
        <title>Draft genome sequence of a Caloramator mitchellensis, a moderate thermophile from the Great Artesian Basin of Australia.</title>
        <authorList>
            <person name="Patel B.K."/>
        </authorList>
    </citation>
    <scope>NUCLEOTIDE SEQUENCE [LARGE SCALE GENOMIC DNA]</scope>
    <source>
        <strain evidence="10 11">VF08</strain>
    </source>
</reference>
<dbReference type="GO" id="GO:0006865">
    <property type="term" value="P:amino acid transport"/>
    <property type="evidence" value="ECO:0007669"/>
    <property type="project" value="UniProtKB-KW"/>
</dbReference>
<evidence type="ECO:0000256" key="2">
    <source>
        <dbReference type="ARBA" id="ARBA00022448"/>
    </source>
</evidence>
<evidence type="ECO:0000259" key="9">
    <source>
        <dbReference type="PROSITE" id="PS50893"/>
    </source>
</evidence>
<evidence type="ECO:0000256" key="4">
    <source>
        <dbReference type="ARBA" id="ARBA00022741"/>
    </source>
</evidence>
<evidence type="ECO:0000256" key="7">
    <source>
        <dbReference type="ARBA" id="ARBA00022970"/>
    </source>
</evidence>
<keyword evidence="4" id="KW-0547">Nucleotide-binding</keyword>
<dbReference type="InterPro" id="IPR027417">
    <property type="entry name" value="P-loop_NTPase"/>
</dbReference>
<sequence length="261" mass="29528">MIQIRNLSKSYFVEGKKIEVLKKINLEIEDGDIFGIIGPSGAGKTTLIRCLNLLERPDEGQILIDGEDITKMKNSKLRDVRKRMSMIFQHFNLLQNSNVYKNVAFPLEISGYKKEMIEKKVDELLKIVDLEEKKFSYPSMLSGGQKQRVAIARALANNPRYILSDEATSALDPVTTTSILNLLKSLNENFGITVILITHEMSVVKQICNKVAFIEYGHIVESGKTNDILFNSESDNIKRFINPSHELNYTDKNLISGLNFA</sequence>
<keyword evidence="11" id="KW-1185">Reference proteome</keyword>
<feature type="domain" description="ABC transporter" evidence="9">
    <location>
        <begin position="2"/>
        <end position="241"/>
    </location>
</feature>
<evidence type="ECO:0000256" key="6">
    <source>
        <dbReference type="ARBA" id="ARBA00022967"/>
    </source>
</evidence>
<dbReference type="RefSeq" id="WP_057979104.1">
    <property type="nucleotide sequence ID" value="NZ_LKHP01000010.1"/>
</dbReference>
<evidence type="ECO:0000256" key="1">
    <source>
        <dbReference type="ARBA" id="ARBA00005417"/>
    </source>
</evidence>
<evidence type="ECO:0000256" key="8">
    <source>
        <dbReference type="ARBA" id="ARBA00023136"/>
    </source>
</evidence>
<dbReference type="PATRIC" id="fig|908809.3.peg.1775"/>
<dbReference type="EMBL" id="LKHP01000010">
    <property type="protein sequence ID" value="KRQ86394.1"/>
    <property type="molecule type" value="Genomic_DNA"/>
</dbReference>
<dbReference type="FunFam" id="3.40.50.300:FF:000056">
    <property type="entry name" value="Cell division ATP-binding protein FtsE"/>
    <property type="match status" value="1"/>
</dbReference>
<keyword evidence="3" id="KW-1003">Cell membrane</keyword>
<protein>
    <submittedName>
        <fullName evidence="10">Methionine import ATP-binding protein MetN</fullName>
        <ecNumber evidence="10">3.6.3.-</ecNumber>
    </submittedName>
</protein>
<dbReference type="AlphaFoldDB" id="A0A0R3JTQ7"/>
<accession>A0A0R3JTQ7</accession>
<dbReference type="OrthoDB" id="9804199at2"/>
<name>A0A0R3JTQ7_CALMK</name>
<proteinExistence type="inferred from homology"/>
<keyword evidence="7" id="KW-0029">Amino-acid transport</keyword>
<evidence type="ECO:0000313" key="10">
    <source>
        <dbReference type="EMBL" id="KRQ86394.1"/>
    </source>
</evidence>
<organism evidence="10 11">
    <name type="scientific">Caloramator mitchellensis</name>
    <dbReference type="NCBI Taxonomy" id="908809"/>
    <lineage>
        <taxon>Bacteria</taxon>
        <taxon>Bacillati</taxon>
        <taxon>Bacillota</taxon>
        <taxon>Clostridia</taxon>
        <taxon>Eubacteriales</taxon>
        <taxon>Clostridiaceae</taxon>
        <taxon>Caloramator</taxon>
    </lineage>
</organism>
<evidence type="ECO:0000256" key="3">
    <source>
        <dbReference type="ARBA" id="ARBA00022475"/>
    </source>
</evidence>
<keyword evidence="10" id="KW-0378">Hydrolase</keyword>
<dbReference type="InterPro" id="IPR003439">
    <property type="entry name" value="ABC_transporter-like_ATP-bd"/>
</dbReference>
<dbReference type="GO" id="GO:0016887">
    <property type="term" value="F:ATP hydrolysis activity"/>
    <property type="evidence" value="ECO:0007669"/>
    <property type="project" value="InterPro"/>
</dbReference>
<dbReference type="SMART" id="SM00382">
    <property type="entry name" value="AAA"/>
    <property type="match status" value="1"/>
</dbReference>
<dbReference type="Proteomes" id="UP000052015">
    <property type="component" value="Unassembled WGS sequence"/>
</dbReference>
<comment type="caution">
    <text evidence="10">The sequence shown here is derived from an EMBL/GenBank/DDBJ whole genome shotgun (WGS) entry which is preliminary data.</text>
</comment>
<dbReference type="InterPro" id="IPR017871">
    <property type="entry name" value="ABC_transporter-like_CS"/>
</dbReference>
<dbReference type="Gene3D" id="3.40.50.300">
    <property type="entry name" value="P-loop containing nucleotide triphosphate hydrolases"/>
    <property type="match status" value="1"/>
</dbReference>
<dbReference type="SUPFAM" id="SSF52540">
    <property type="entry name" value="P-loop containing nucleoside triphosphate hydrolases"/>
    <property type="match status" value="1"/>
</dbReference>
<dbReference type="GO" id="GO:0005524">
    <property type="term" value="F:ATP binding"/>
    <property type="evidence" value="ECO:0007669"/>
    <property type="project" value="UniProtKB-KW"/>
</dbReference>
<keyword evidence="8" id="KW-0472">Membrane</keyword>
<evidence type="ECO:0000313" key="11">
    <source>
        <dbReference type="Proteomes" id="UP000052015"/>
    </source>
</evidence>
<dbReference type="InterPro" id="IPR050086">
    <property type="entry name" value="MetN_ABC_transporter-like"/>
</dbReference>
<dbReference type="STRING" id="908809.ABG79_01775"/>
<dbReference type="InterPro" id="IPR041701">
    <property type="entry name" value="MetN_ABC"/>
</dbReference>
<dbReference type="GO" id="GO:0005886">
    <property type="term" value="C:plasma membrane"/>
    <property type="evidence" value="ECO:0007669"/>
    <property type="project" value="UniProtKB-ARBA"/>
</dbReference>
<keyword evidence="2" id="KW-0813">Transport</keyword>